<sequence>MDASQGALSEGTSSAPHTAIRPDQDASKTSQVDQNSSKMPSAVQSKRKHASLDSEEETADDTISHTGSDSDEDIGLLFSTACTYLKLDRSAKLVINASSPSESSCQVPTAPSQLTRRLMRTGGSQSKSWETPIKASGPTTMVVLDPVLDGPAEFPTRVAAASTSSMMGKLLGTTPPAKKAKTLSAIEPSAISNRPDEASLQKCATPAMTGTGDITIQDGKTKEVLDQSGKTMENTQLATLVDNNLITEVASANEDAERMVVDGVSVTTEAPSDLPTLTNQKGLKTFAEGSGEANGDDELPNGEAEDDKTEGEGVPSLSSDEKKEADASITENSSKKPQKEKDTEKWNSARSIKSLGRIKKKVEGAVQKYVEEAVAIFDPHTLPPAPKNLDRTPGAALCLPSSACPVTRFAFQQITTGLRDLQALANATEFDQHTFLKELSETVNGWERYFRAHFTDEVKLMITKMKALQKELESGQQPADDINKLTARNEEVDVMLKRAVSISEQITRSRMKISKMKVAGDENLQELKSYEAKYVAHIQVLEAQLAETKSNLELVRSSHTKYNDFLVQEQTVSEDINTSSVRLNQAITKGSALSKKLHERLQDSDDDNLPAVVQALRSLVKHYPIKE</sequence>
<keyword evidence="3" id="KW-1185">Reference proteome</keyword>
<dbReference type="AlphaFoldDB" id="A0A5J9V994"/>
<accession>A0A5J9V994</accession>
<proteinExistence type="predicted"/>
<dbReference type="EMBL" id="RWGY01000011">
    <property type="protein sequence ID" value="TVU32812.1"/>
    <property type="molecule type" value="Genomic_DNA"/>
</dbReference>
<dbReference type="OrthoDB" id="717090at2759"/>
<organism evidence="2 3">
    <name type="scientific">Eragrostis curvula</name>
    <name type="common">weeping love grass</name>
    <dbReference type="NCBI Taxonomy" id="38414"/>
    <lineage>
        <taxon>Eukaryota</taxon>
        <taxon>Viridiplantae</taxon>
        <taxon>Streptophyta</taxon>
        <taxon>Embryophyta</taxon>
        <taxon>Tracheophyta</taxon>
        <taxon>Spermatophyta</taxon>
        <taxon>Magnoliopsida</taxon>
        <taxon>Liliopsida</taxon>
        <taxon>Poales</taxon>
        <taxon>Poaceae</taxon>
        <taxon>PACMAD clade</taxon>
        <taxon>Chloridoideae</taxon>
        <taxon>Eragrostideae</taxon>
        <taxon>Eragrostidinae</taxon>
        <taxon>Eragrostis</taxon>
    </lineage>
</organism>
<name>A0A5J9V994_9POAL</name>
<feature type="compositionally biased region" description="Polar residues" evidence="1">
    <location>
        <begin position="1"/>
        <end position="16"/>
    </location>
</feature>
<comment type="caution">
    <text evidence="2">The sequence shown here is derived from an EMBL/GenBank/DDBJ whole genome shotgun (WGS) entry which is preliminary data.</text>
</comment>
<reference evidence="2 3" key="1">
    <citation type="journal article" date="2019" name="Sci. Rep.">
        <title>A high-quality genome of Eragrostis curvula grass provides insights into Poaceae evolution and supports new strategies to enhance forage quality.</title>
        <authorList>
            <person name="Carballo J."/>
            <person name="Santos B.A.C.M."/>
            <person name="Zappacosta D."/>
            <person name="Garbus I."/>
            <person name="Selva J.P."/>
            <person name="Gallo C.A."/>
            <person name="Diaz A."/>
            <person name="Albertini E."/>
            <person name="Caccamo M."/>
            <person name="Echenique V."/>
        </authorList>
    </citation>
    <scope>NUCLEOTIDE SEQUENCE [LARGE SCALE GENOMIC DNA]</scope>
    <source>
        <strain evidence="3">cv. Victoria</strain>
        <tissue evidence="2">Leaf</tissue>
    </source>
</reference>
<feature type="region of interest" description="Disordered" evidence="1">
    <location>
        <begin position="286"/>
        <end position="348"/>
    </location>
</feature>
<evidence type="ECO:0000313" key="3">
    <source>
        <dbReference type="Proteomes" id="UP000324897"/>
    </source>
</evidence>
<feature type="compositionally biased region" description="Basic and acidic residues" evidence="1">
    <location>
        <begin position="333"/>
        <end position="347"/>
    </location>
</feature>
<feature type="compositionally biased region" description="Acidic residues" evidence="1">
    <location>
        <begin position="294"/>
        <end position="309"/>
    </location>
</feature>
<dbReference type="Gramene" id="TVU32812">
    <property type="protein sequence ID" value="TVU32812"/>
    <property type="gene ID" value="EJB05_24570"/>
</dbReference>
<feature type="region of interest" description="Disordered" evidence="1">
    <location>
        <begin position="1"/>
        <end position="70"/>
    </location>
</feature>
<gene>
    <name evidence="2" type="ORF">EJB05_24570</name>
</gene>
<evidence type="ECO:0000256" key="1">
    <source>
        <dbReference type="SAM" id="MobiDB-lite"/>
    </source>
</evidence>
<protein>
    <submittedName>
        <fullName evidence="2">Uncharacterized protein</fullName>
    </submittedName>
</protein>
<dbReference type="Proteomes" id="UP000324897">
    <property type="component" value="Chromosome 1"/>
</dbReference>
<evidence type="ECO:0000313" key="2">
    <source>
        <dbReference type="EMBL" id="TVU32812.1"/>
    </source>
</evidence>
<feature type="compositionally biased region" description="Polar residues" evidence="1">
    <location>
        <begin position="27"/>
        <end position="44"/>
    </location>
</feature>